<reference evidence="1" key="1">
    <citation type="submission" date="2014-11" db="EMBL/GenBank/DDBJ databases">
        <authorList>
            <person name="Amaro Gonzalez C."/>
        </authorList>
    </citation>
    <scope>NUCLEOTIDE SEQUENCE</scope>
</reference>
<name>A0A0E9U5F0_ANGAN</name>
<proteinExistence type="predicted"/>
<evidence type="ECO:0000313" key="1">
    <source>
        <dbReference type="EMBL" id="JAH60962.1"/>
    </source>
</evidence>
<dbReference type="EMBL" id="GBXM01047615">
    <property type="protein sequence ID" value="JAH60962.1"/>
    <property type="molecule type" value="Transcribed_RNA"/>
</dbReference>
<accession>A0A0E9U5F0</accession>
<reference evidence="1" key="2">
    <citation type="journal article" date="2015" name="Fish Shellfish Immunol.">
        <title>Early steps in the European eel (Anguilla anguilla)-Vibrio vulnificus interaction in the gills: Role of the RtxA13 toxin.</title>
        <authorList>
            <person name="Callol A."/>
            <person name="Pajuelo D."/>
            <person name="Ebbesson L."/>
            <person name="Teles M."/>
            <person name="MacKenzie S."/>
            <person name="Amaro C."/>
        </authorList>
    </citation>
    <scope>NUCLEOTIDE SEQUENCE</scope>
</reference>
<protein>
    <submittedName>
        <fullName evidence="1">Uncharacterized protein</fullName>
    </submittedName>
</protein>
<organism evidence="1">
    <name type="scientific">Anguilla anguilla</name>
    <name type="common">European freshwater eel</name>
    <name type="synonym">Muraena anguilla</name>
    <dbReference type="NCBI Taxonomy" id="7936"/>
    <lineage>
        <taxon>Eukaryota</taxon>
        <taxon>Metazoa</taxon>
        <taxon>Chordata</taxon>
        <taxon>Craniata</taxon>
        <taxon>Vertebrata</taxon>
        <taxon>Euteleostomi</taxon>
        <taxon>Actinopterygii</taxon>
        <taxon>Neopterygii</taxon>
        <taxon>Teleostei</taxon>
        <taxon>Anguilliformes</taxon>
        <taxon>Anguillidae</taxon>
        <taxon>Anguilla</taxon>
    </lineage>
</organism>
<dbReference type="AlphaFoldDB" id="A0A0E9U5F0"/>
<sequence length="54" mass="5931">MLADRDFPSPTPLLVAFYGFSRSLQLHAAHSPTVENIQTSLHHAQETTEIAVAL</sequence>